<proteinExistence type="predicted"/>
<dbReference type="CDD" id="cd17933">
    <property type="entry name" value="DEXSc_RecD-like"/>
    <property type="match status" value="1"/>
</dbReference>
<feature type="coiled-coil region" evidence="1">
    <location>
        <begin position="1310"/>
        <end position="1342"/>
    </location>
</feature>
<dbReference type="EMBL" id="CP157679">
    <property type="protein sequence ID" value="XBP73158.1"/>
    <property type="molecule type" value="Genomic_DNA"/>
</dbReference>
<feature type="region of interest" description="Disordered" evidence="2">
    <location>
        <begin position="1473"/>
        <end position="1492"/>
    </location>
</feature>
<protein>
    <submittedName>
        <fullName evidence="3">AAA family ATPase</fullName>
    </submittedName>
</protein>
<feature type="compositionally biased region" description="Basic and acidic residues" evidence="2">
    <location>
        <begin position="1473"/>
        <end position="1483"/>
    </location>
</feature>
<dbReference type="Pfam" id="PF13604">
    <property type="entry name" value="AAA_30"/>
    <property type="match status" value="1"/>
</dbReference>
<organism evidence="3">
    <name type="scientific">Polaromonas hydrogenivorans</name>
    <dbReference type="NCBI Taxonomy" id="335476"/>
    <lineage>
        <taxon>Bacteria</taxon>
        <taxon>Pseudomonadati</taxon>
        <taxon>Pseudomonadota</taxon>
        <taxon>Betaproteobacteria</taxon>
        <taxon>Burkholderiales</taxon>
        <taxon>Comamonadaceae</taxon>
        <taxon>Polaromonas</taxon>
    </lineage>
</organism>
<sequence length="1492" mass="165425">MAVFAFGGGNSGIKEYFEDGKKQGRTLSRDQIDQRIVLEGDLDICDSIIHSRDSEHERYDHITLSFKEKDISIEVLQAITADFKNFINQAFGEDEIYLYAEAHMPKMATEQKWNSKTKLYETVARYPHIHFVIPKSNLVTGKRESVFEMLTAKYASKDKTMDVIDAFQESINQKYGLASPKDNRRTEFTSEADIISRIKEDVFTGRNQNILAMVRDQMMAQKIESPQAFMAMLKTMGEVSEGKGGEYLQLKLPGEKQNVRLKDYQFSSEFVSKPMQEKVDFYARRSNQQSPEQIQAAKTRRDLLLQKWRDRAREIKYLTPSSKFYLQHYVKATDKQKTYLLDRIEVAHFVELESTFGYVNPKKNEAAIERLAGPQVLAQSQIDALVKYMNVFQVEQAAHHTHIEDFTSARLNATYLRTTDQLLEANAAGEQIMAAPGEVIDTLTFNQSHFSEATLERHLLKNTDGHAQYEAAMKAVLACPALVIHSNNERGMQFTSSAIVAIEKRLTERAERMARAPVKAVSAAQQQAVIDAKPFNQGQREAFKLLCSGKQLVVVNGAAGTGKSFVLAAMRQAYQKEGFTVYGAILQGKTAEDLERDSGIQSRTIARMLIDLQKGNLTLDAQSVLVVDEAGMVGSRDLEKLMAYTEAAGARLRLVGDARQLAAVEYGNAFVEVSERAEVASLSEIMRQKTQWQRQASQKFAVHDIEGLQDYAEQGCVHLEDTEKDAQIALVRAWSTHRIMNPAQSRIVLVHTNASRIELNELMRAELKKQRQLKSEIDVTTSRGTLPMAVGEKVMFTKADRDLDVKNGSTGTVSKISAEGTVTIILEGGGRTTEFRAQQEADKGVHIDYGYAVTVHKSQGMTVDAAFVLADKSMTKENLGVAMTRHRHEASIYASAEQFATLPEMVKALDRTGQKAFTAGREWTSEHRQEDSMMGQYVANMNAAKVIERAAQTAQYQEIVAHLEAGRVLDHVSKSHGLDTSRCTIVTNGAGKQRIQVGDQVMDAAAFLTQAMHLDYRMEAAPILKQCYAEQLAKAYSQPRREPGQVIDQTLQREFAEHLKARDAQFKAARQAIDEHKRQAKAVIGESEAPEAVKAERQAALTRQITSDKKELIAAHDKPNADLYKDFLAAQAPQSARHLDELARVSLTRADKARLAAIQMAQGITPGLSHLTPQQLHKGISHVLSRTPDQGRPPAHILARNRREAGARARFADDLARAQERPAAPQTDPASGVHELPAGRVDAAGPHRGMLLPGALHDGLGHLPAGQHHNVRRAGAGKTSRVELVDAIKPAAPVLTLASEQAGAEAAQGVQEAMARVKEAAAQAAQAEAHRLEQEEKTQAGQDAQAEIAEAQKVVGAENAAEEYRLSEPAQLADIHQQIDAARAAADQHSVMARLKTPEAYHDIPASGVVVASNEVFVAVRWQDKVRLYKTAELTEKLEYDGIDTGHGRFAPGNQIESKDGEGGMRTFLSEEREAMQNEEKKQRERGKKLGR</sequence>
<dbReference type="CDD" id="cd18809">
    <property type="entry name" value="SF1_C_RecD"/>
    <property type="match status" value="1"/>
</dbReference>
<dbReference type="InterPro" id="IPR027417">
    <property type="entry name" value="P-loop_NTPase"/>
</dbReference>
<name>A0AAU7M098_9BURK</name>
<evidence type="ECO:0000256" key="1">
    <source>
        <dbReference type="SAM" id="Coils"/>
    </source>
</evidence>
<keyword evidence="1" id="KW-0175">Coiled coil</keyword>
<dbReference type="Gene3D" id="2.30.30.940">
    <property type="match status" value="1"/>
</dbReference>
<accession>A0AAU7M098</accession>
<dbReference type="RefSeq" id="WP_349283162.1">
    <property type="nucleotide sequence ID" value="NZ_CBCSCU010000041.1"/>
</dbReference>
<evidence type="ECO:0000313" key="3">
    <source>
        <dbReference type="EMBL" id="XBP73158.1"/>
    </source>
</evidence>
<evidence type="ECO:0000256" key="2">
    <source>
        <dbReference type="SAM" id="MobiDB-lite"/>
    </source>
</evidence>
<dbReference type="SUPFAM" id="SSF52540">
    <property type="entry name" value="P-loop containing nucleoside triphosphate hydrolases"/>
    <property type="match status" value="2"/>
</dbReference>
<reference evidence="3" key="1">
    <citation type="submission" date="2024-05" db="EMBL/GenBank/DDBJ databases">
        <authorList>
            <person name="Bunk B."/>
            <person name="Swiderski J."/>
            <person name="Sproer C."/>
            <person name="Thiel V."/>
        </authorList>
    </citation>
    <scope>NUCLEOTIDE SEQUENCE</scope>
    <source>
        <strain evidence="3">DSM 17735</strain>
        <plasmid evidence="3">p4</plasmid>
    </source>
</reference>
<geneLocation type="plasmid" evidence="3">
    <name>p4</name>
</geneLocation>
<feature type="region of interest" description="Disordered" evidence="2">
    <location>
        <begin position="1217"/>
        <end position="1255"/>
    </location>
</feature>
<dbReference type="Gene3D" id="3.40.50.300">
    <property type="entry name" value="P-loop containing nucleotide triphosphate hydrolases"/>
    <property type="match status" value="2"/>
</dbReference>
<keyword evidence="3" id="KW-0614">Plasmid</keyword>
<gene>
    <name evidence="3" type="ORF">ABLV49_25500</name>
</gene>